<evidence type="ECO:0000313" key="2">
    <source>
        <dbReference type="EMBL" id="HJA08395.1"/>
    </source>
</evidence>
<dbReference type="AlphaFoldDB" id="A0A9D2HE52"/>
<organism evidence="2 3">
    <name type="scientific">Candidatus Mailhella merdigallinarum</name>
    <dbReference type="NCBI Taxonomy" id="2838658"/>
    <lineage>
        <taxon>Bacteria</taxon>
        <taxon>Pseudomonadati</taxon>
        <taxon>Thermodesulfobacteriota</taxon>
        <taxon>Desulfovibrionia</taxon>
        <taxon>Desulfovibrionales</taxon>
        <taxon>Desulfovibrionaceae</taxon>
        <taxon>Mailhella</taxon>
    </lineage>
</organism>
<feature type="domain" description="Gcp-like" evidence="1">
    <location>
        <begin position="38"/>
        <end position="129"/>
    </location>
</feature>
<dbReference type="SUPFAM" id="SSF53067">
    <property type="entry name" value="Actin-like ATPase domain"/>
    <property type="match status" value="1"/>
</dbReference>
<accession>A0A9D2HE52</accession>
<comment type="caution">
    <text evidence="2">The sequence shown here is derived from an EMBL/GenBank/DDBJ whole genome shotgun (WGS) entry which is preliminary data.</text>
</comment>
<dbReference type="Proteomes" id="UP000824225">
    <property type="component" value="Unassembled WGS sequence"/>
</dbReference>
<gene>
    <name evidence="2" type="primary">tsaB</name>
    <name evidence="2" type="ORF">H9962_04290</name>
</gene>
<reference evidence="2" key="1">
    <citation type="journal article" date="2021" name="PeerJ">
        <title>Extensive microbial diversity within the chicken gut microbiome revealed by metagenomics and culture.</title>
        <authorList>
            <person name="Gilroy R."/>
            <person name="Ravi A."/>
            <person name="Getino M."/>
            <person name="Pursley I."/>
            <person name="Horton D.L."/>
            <person name="Alikhan N.F."/>
            <person name="Baker D."/>
            <person name="Gharbi K."/>
            <person name="Hall N."/>
            <person name="Watson M."/>
            <person name="Adriaenssens E.M."/>
            <person name="Foster-Nyarko E."/>
            <person name="Jarju S."/>
            <person name="Secka A."/>
            <person name="Antonio M."/>
            <person name="Oren A."/>
            <person name="Chaudhuri R.R."/>
            <person name="La Ragione R."/>
            <person name="Hildebrand F."/>
            <person name="Pallen M.J."/>
        </authorList>
    </citation>
    <scope>NUCLEOTIDE SEQUENCE</scope>
    <source>
        <strain evidence="2">CHK186-16707</strain>
    </source>
</reference>
<dbReference type="NCBIfam" id="TIGR03725">
    <property type="entry name" value="T6A_YeaZ"/>
    <property type="match status" value="1"/>
</dbReference>
<evidence type="ECO:0000259" key="1">
    <source>
        <dbReference type="Pfam" id="PF00814"/>
    </source>
</evidence>
<dbReference type="GO" id="GO:0002949">
    <property type="term" value="P:tRNA threonylcarbamoyladenosine modification"/>
    <property type="evidence" value="ECO:0007669"/>
    <property type="project" value="InterPro"/>
</dbReference>
<dbReference type="EMBL" id="DXAN01000012">
    <property type="protein sequence ID" value="HJA08395.1"/>
    <property type="molecule type" value="Genomic_DNA"/>
</dbReference>
<reference evidence="2" key="2">
    <citation type="submission" date="2021-04" db="EMBL/GenBank/DDBJ databases">
        <authorList>
            <person name="Gilroy R."/>
        </authorList>
    </citation>
    <scope>NUCLEOTIDE SEQUENCE</scope>
    <source>
        <strain evidence="2">CHK186-16707</strain>
    </source>
</reference>
<evidence type="ECO:0000313" key="3">
    <source>
        <dbReference type="Proteomes" id="UP000824225"/>
    </source>
</evidence>
<protein>
    <submittedName>
        <fullName evidence="2">tRNA (Adenosine(37)-N6)-threonylcarbamoyltransferase complex dimerization subunit type 1 TsaB</fullName>
        <ecNumber evidence="2">2.3.1.234</ecNumber>
    </submittedName>
</protein>
<dbReference type="InterPro" id="IPR000905">
    <property type="entry name" value="Gcp-like_dom"/>
</dbReference>
<dbReference type="EC" id="2.3.1.234" evidence="2"/>
<keyword evidence="2" id="KW-0808">Transferase</keyword>
<proteinExistence type="predicted"/>
<sequence>MPLTLSLNTAAKHVQFVLSRDGVMLCAQTWLTRNDGTELLATALDHACRRLGCAARDIERVACVAGPGSFTGIRLALSTAAGLARANGARQAGLDFMQCLAATVLANPGERVGVLIPAQRGWMYSADYVADEAGLPRLQERIVLLPEPGGIDDLDALSRTVHGDLIVPDYLVGAAVTTHRAFFEVAFPLGTRFLPARYDIPSPAALLALTEAVDWTSDATLHDVEPLYMRDCDAVGNLDHIARERGEDPAHAHAELQRLLSAGL</sequence>
<name>A0A9D2HE52_9BACT</name>
<dbReference type="InterPro" id="IPR043129">
    <property type="entry name" value="ATPase_NBD"/>
</dbReference>
<dbReference type="GO" id="GO:0061711">
    <property type="term" value="F:tRNA N(6)-L-threonylcarbamoyladenine synthase activity"/>
    <property type="evidence" value="ECO:0007669"/>
    <property type="project" value="UniProtKB-EC"/>
</dbReference>
<dbReference type="InterPro" id="IPR022496">
    <property type="entry name" value="T6A_TsaB"/>
</dbReference>
<dbReference type="Pfam" id="PF00814">
    <property type="entry name" value="TsaD"/>
    <property type="match status" value="1"/>
</dbReference>
<keyword evidence="2" id="KW-0012">Acyltransferase</keyword>
<dbReference type="Gene3D" id="3.30.420.40">
    <property type="match status" value="2"/>
</dbReference>